<proteinExistence type="predicted"/>
<evidence type="ECO:0000313" key="3">
    <source>
        <dbReference type="Proteomes" id="UP001497516"/>
    </source>
</evidence>
<dbReference type="EMBL" id="OZ034819">
    <property type="protein sequence ID" value="CAL1395842.1"/>
    <property type="molecule type" value="Genomic_DNA"/>
</dbReference>
<keyword evidence="3" id="KW-1185">Reference proteome</keyword>
<dbReference type="Proteomes" id="UP001497516">
    <property type="component" value="Chromosome 6"/>
</dbReference>
<feature type="region of interest" description="Disordered" evidence="1">
    <location>
        <begin position="1"/>
        <end position="25"/>
    </location>
</feature>
<name>A0AAV2FCR5_9ROSI</name>
<reference evidence="2 3" key="1">
    <citation type="submission" date="2024-04" db="EMBL/GenBank/DDBJ databases">
        <authorList>
            <person name="Fracassetti M."/>
        </authorList>
    </citation>
    <scope>NUCLEOTIDE SEQUENCE [LARGE SCALE GENOMIC DNA]</scope>
</reference>
<dbReference type="AlphaFoldDB" id="A0AAV2FCR5"/>
<accession>A0AAV2FCR5</accession>
<evidence type="ECO:0000313" key="2">
    <source>
        <dbReference type="EMBL" id="CAL1395842.1"/>
    </source>
</evidence>
<gene>
    <name evidence="2" type="ORF">LTRI10_LOCUS36242</name>
</gene>
<sequence length="93" mass="9966">MLSTNRGGNPALTPTLLPSDRLPDPSGPSTIADLLLLMMDMASVISSVMIIDSSFVSVHQQVNQNLVVIKQPAQATVKGHLNISSLMLRRSQV</sequence>
<evidence type="ECO:0000256" key="1">
    <source>
        <dbReference type="SAM" id="MobiDB-lite"/>
    </source>
</evidence>
<protein>
    <submittedName>
        <fullName evidence="2">Uncharacterized protein</fullName>
    </submittedName>
</protein>
<organism evidence="2 3">
    <name type="scientific">Linum trigynum</name>
    <dbReference type="NCBI Taxonomy" id="586398"/>
    <lineage>
        <taxon>Eukaryota</taxon>
        <taxon>Viridiplantae</taxon>
        <taxon>Streptophyta</taxon>
        <taxon>Embryophyta</taxon>
        <taxon>Tracheophyta</taxon>
        <taxon>Spermatophyta</taxon>
        <taxon>Magnoliopsida</taxon>
        <taxon>eudicotyledons</taxon>
        <taxon>Gunneridae</taxon>
        <taxon>Pentapetalae</taxon>
        <taxon>rosids</taxon>
        <taxon>fabids</taxon>
        <taxon>Malpighiales</taxon>
        <taxon>Linaceae</taxon>
        <taxon>Linum</taxon>
    </lineage>
</organism>